<feature type="compositionally biased region" description="Basic and acidic residues" evidence="1">
    <location>
        <begin position="138"/>
        <end position="148"/>
    </location>
</feature>
<protein>
    <submittedName>
        <fullName evidence="2">Uncharacterized protein</fullName>
    </submittedName>
</protein>
<feature type="compositionally biased region" description="Pro residues" evidence="1">
    <location>
        <begin position="160"/>
        <end position="171"/>
    </location>
</feature>
<evidence type="ECO:0000256" key="1">
    <source>
        <dbReference type="SAM" id="MobiDB-lite"/>
    </source>
</evidence>
<keyword evidence="3" id="KW-1185">Reference proteome</keyword>
<evidence type="ECO:0000313" key="2">
    <source>
        <dbReference type="EMBL" id="RYO89113.1"/>
    </source>
</evidence>
<evidence type="ECO:0000313" key="3">
    <source>
        <dbReference type="Proteomes" id="UP000294003"/>
    </source>
</evidence>
<organism evidence="2 3">
    <name type="scientific">Monosporascus cannonballus</name>
    <dbReference type="NCBI Taxonomy" id="155416"/>
    <lineage>
        <taxon>Eukaryota</taxon>
        <taxon>Fungi</taxon>
        <taxon>Dikarya</taxon>
        <taxon>Ascomycota</taxon>
        <taxon>Pezizomycotina</taxon>
        <taxon>Sordariomycetes</taxon>
        <taxon>Xylariomycetidae</taxon>
        <taxon>Xylariales</taxon>
        <taxon>Xylariales incertae sedis</taxon>
        <taxon>Monosporascus</taxon>
    </lineage>
</organism>
<proteinExistence type="predicted"/>
<dbReference type="EMBL" id="QJNS01000077">
    <property type="protein sequence ID" value="RYO89113.1"/>
    <property type="molecule type" value="Genomic_DNA"/>
</dbReference>
<sequence>MSIFCGLPIQRRGYSKRSKSPAEPSPSAVRPYPPARSPLRHKSERLPRGQHPSDLGRTLSAGPAVAGRFREHSPVVVEKQLPPIPLGRSNHSIADYVVRELPRYGRDSRPPASGGSFWVRSPQSHSTPLYHPQPTYPQRRDPETESERRMKRRSERWGPPSTPPPSRPLPVIPQTYLTPSPRESRGAPRPYLSDNKPIYFAPKFHTVIDI</sequence>
<name>A0ABY0HAQ9_9PEZI</name>
<dbReference type="Proteomes" id="UP000294003">
    <property type="component" value="Unassembled WGS sequence"/>
</dbReference>
<reference evidence="2 3" key="1">
    <citation type="submission" date="2018-06" db="EMBL/GenBank/DDBJ databases">
        <title>Complete Genomes of Monosporascus.</title>
        <authorList>
            <person name="Robinson A.J."/>
            <person name="Natvig D.O."/>
        </authorList>
    </citation>
    <scope>NUCLEOTIDE SEQUENCE [LARGE SCALE GENOMIC DNA]</scope>
    <source>
        <strain evidence="2 3">CBS 609.92</strain>
    </source>
</reference>
<accession>A0ABY0HAQ9</accession>
<comment type="caution">
    <text evidence="2">The sequence shown here is derived from an EMBL/GenBank/DDBJ whole genome shotgun (WGS) entry which is preliminary data.</text>
</comment>
<gene>
    <name evidence="2" type="ORF">DL762_003393</name>
</gene>
<feature type="region of interest" description="Disordered" evidence="1">
    <location>
        <begin position="104"/>
        <end position="196"/>
    </location>
</feature>
<feature type="region of interest" description="Disordered" evidence="1">
    <location>
        <begin position="1"/>
        <end position="73"/>
    </location>
</feature>